<sequence>MHSAVLSRASSWFDETLAQPIGEFNKVVAANHTKRTGIRARYELNFNTDLLMFVLERATLTEAKKPKKTLFTQHAALINTGSSNPSNAPERGLANVEQSSSKTNPNVLSSIQRNSHSLLATPIPLPLQISTSQSPSAISPLTEPQGKEVTSLTLPILPKLKIEEPATKQEEGISTSALTGTVNPILSCEDHKHLTESQAATNQVQNATEENRVANKHKQVVTQEVPISTKERQVTTGNNQEVTPKEKQAIDQMDQATPPKDEVLAAYKCLFRILYGKPPNIDTNNINEALRQVEAVVRVAELYGSIPFVRAHLANSLLQYGRDLYAAILQDPPRWLQLSLYLECAPIFKEAAVHIIGNLGHWPWATVQLQAFPKDFRGRDGLFQRKDDELRILMADAERNLFMTPTHVEGEEGLIAQMYKKTINTWYVVRLWKQWFSQAITKDEAPKRTKRRDGTKYRLIGKGGDAYLPLELVINQIRAFREPIRLTEADKQGVEEDLKMIKAFAQKQVSKLCANKSMLSVEEAGIEHLTCISVDNDDIPWLKEEISLVPDAPEGLKY</sequence>
<feature type="compositionally biased region" description="Polar residues" evidence="1">
    <location>
        <begin position="96"/>
        <end position="108"/>
    </location>
</feature>
<protein>
    <recommendedName>
        <fullName evidence="4">BTB domain-containing protein</fullName>
    </recommendedName>
</protein>
<keyword evidence="3" id="KW-1185">Reference proteome</keyword>
<evidence type="ECO:0000313" key="2">
    <source>
        <dbReference type="EMBL" id="PMD20251.1"/>
    </source>
</evidence>
<dbReference type="PANTHER" id="PTHR38119">
    <property type="entry name" value="BTB DOMAIN-CONTAINING PROTEIN-RELATED"/>
    <property type="match status" value="1"/>
</dbReference>
<dbReference type="AlphaFoldDB" id="A0A2J6Q1V1"/>
<gene>
    <name evidence="2" type="ORF">NA56DRAFT_175781</name>
</gene>
<proteinExistence type="predicted"/>
<evidence type="ECO:0000256" key="1">
    <source>
        <dbReference type="SAM" id="MobiDB-lite"/>
    </source>
</evidence>
<dbReference type="EMBL" id="KZ613485">
    <property type="protein sequence ID" value="PMD20251.1"/>
    <property type="molecule type" value="Genomic_DNA"/>
</dbReference>
<evidence type="ECO:0000313" key="3">
    <source>
        <dbReference type="Proteomes" id="UP000235672"/>
    </source>
</evidence>
<evidence type="ECO:0008006" key="4">
    <source>
        <dbReference type="Google" id="ProtNLM"/>
    </source>
</evidence>
<dbReference type="STRING" id="1745343.A0A2J6Q1V1"/>
<reference evidence="2 3" key="1">
    <citation type="submission" date="2016-05" db="EMBL/GenBank/DDBJ databases">
        <title>A degradative enzymes factory behind the ericoid mycorrhizal symbiosis.</title>
        <authorList>
            <consortium name="DOE Joint Genome Institute"/>
            <person name="Martino E."/>
            <person name="Morin E."/>
            <person name="Grelet G."/>
            <person name="Kuo A."/>
            <person name="Kohler A."/>
            <person name="Daghino S."/>
            <person name="Barry K."/>
            <person name="Choi C."/>
            <person name="Cichocki N."/>
            <person name="Clum A."/>
            <person name="Copeland A."/>
            <person name="Hainaut M."/>
            <person name="Haridas S."/>
            <person name="Labutti K."/>
            <person name="Lindquist E."/>
            <person name="Lipzen A."/>
            <person name="Khouja H.-R."/>
            <person name="Murat C."/>
            <person name="Ohm R."/>
            <person name="Olson A."/>
            <person name="Spatafora J."/>
            <person name="Veneault-Fourrey C."/>
            <person name="Henrissat B."/>
            <person name="Grigoriev I."/>
            <person name="Martin F."/>
            <person name="Perotto S."/>
        </authorList>
    </citation>
    <scope>NUCLEOTIDE SEQUENCE [LARGE SCALE GENOMIC DNA]</scope>
    <source>
        <strain evidence="2 3">UAMH 7357</strain>
    </source>
</reference>
<dbReference type="Proteomes" id="UP000235672">
    <property type="component" value="Unassembled WGS sequence"/>
</dbReference>
<dbReference type="PANTHER" id="PTHR38119:SF1">
    <property type="entry name" value="BTB DOMAIN-CONTAINING PROTEIN"/>
    <property type="match status" value="1"/>
</dbReference>
<accession>A0A2J6Q1V1</accession>
<organism evidence="2 3">
    <name type="scientific">Hyaloscypha hepaticicola</name>
    <dbReference type="NCBI Taxonomy" id="2082293"/>
    <lineage>
        <taxon>Eukaryota</taxon>
        <taxon>Fungi</taxon>
        <taxon>Dikarya</taxon>
        <taxon>Ascomycota</taxon>
        <taxon>Pezizomycotina</taxon>
        <taxon>Leotiomycetes</taxon>
        <taxon>Helotiales</taxon>
        <taxon>Hyaloscyphaceae</taxon>
        <taxon>Hyaloscypha</taxon>
    </lineage>
</organism>
<dbReference type="OrthoDB" id="5280838at2759"/>
<feature type="region of interest" description="Disordered" evidence="1">
    <location>
        <begin position="79"/>
        <end position="108"/>
    </location>
</feature>
<name>A0A2J6Q1V1_9HELO</name>